<evidence type="ECO:0000256" key="3">
    <source>
        <dbReference type="ARBA" id="ARBA00009479"/>
    </source>
</evidence>
<evidence type="ECO:0000313" key="13">
    <source>
        <dbReference type="Proteomes" id="UP000317716"/>
    </source>
</evidence>
<dbReference type="NCBIfam" id="TIGR00038">
    <property type="entry name" value="efp"/>
    <property type="match status" value="1"/>
</dbReference>
<protein>
    <recommendedName>
        <fullName evidence="7 8">Elongation factor P</fullName>
        <shortName evidence="7">EF-P</shortName>
    </recommendedName>
</protein>
<dbReference type="InterPro" id="IPR013852">
    <property type="entry name" value="Transl_elong_P/YeiP_CS"/>
</dbReference>
<comment type="caution">
    <text evidence="12">The sequence shown here is derived from an EMBL/GenBank/DDBJ whole genome shotgun (WGS) entry which is preliminary data.</text>
</comment>
<name>A0A538SW51_UNCEI</name>
<gene>
    <name evidence="7 12" type="primary">efp</name>
    <name evidence="12" type="ORF">E6K72_06125</name>
</gene>
<dbReference type="InterPro" id="IPR013185">
    <property type="entry name" value="Transl_elong_KOW-like"/>
</dbReference>
<dbReference type="GO" id="GO:0003746">
    <property type="term" value="F:translation elongation factor activity"/>
    <property type="evidence" value="ECO:0007669"/>
    <property type="project" value="UniProtKB-UniRule"/>
</dbReference>
<dbReference type="PANTHER" id="PTHR30053">
    <property type="entry name" value="ELONGATION FACTOR P"/>
    <property type="match status" value="1"/>
</dbReference>
<dbReference type="PROSITE" id="PS01275">
    <property type="entry name" value="EFP"/>
    <property type="match status" value="1"/>
</dbReference>
<evidence type="ECO:0000313" key="12">
    <source>
        <dbReference type="EMBL" id="TMQ55619.1"/>
    </source>
</evidence>
<dbReference type="Pfam" id="PF01132">
    <property type="entry name" value="EFP"/>
    <property type="match status" value="1"/>
</dbReference>
<organism evidence="12 13">
    <name type="scientific">Eiseniibacteriota bacterium</name>
    <dbReference type="NCBI Taxonomy" id="2212470"/>
    <lineage>
        <taxon>Bacteria</taxon>
        <taxon>Candidatus Eiseniibacteriota</taxon>
    </lineage>
</organism>
<dbReference type="InterPro" id="IPR008991">
    <property type="entry name" value="Translation_prot_SH3-like_sf"/>
</dbReference>
<dbReference type="SMART" id="SM01185">
    <property type="entry name" value="EFP"/>
    <property type="match status" value="1"/>
</dbReference>
<dbReference type="InterPro" id="IPR011768">
    <property type="entry name" value="Transl_elongation_fac_P"/>
</dbReference>
<dbReference type="Pfam" id="PF09285">
    <property type="entry name" value="Elong-fact-P_C"/>
    <property type="match status" value="1"/>
</dbReference>
<dbReference type="SUPFAM" id="SSF50249">
    <property type="entry name" value="Nucleic acid-binding proteins"/>
    <property type="match status" value="2"/>
</dbReference>
<dbReference type="AlphaFoldDB" id="A0A538SW51"/>
<comment type="similarity">
    <text evidence="3 7 9">Belongs to the elongation factor P family.</text>
</comment>
<proteinExistence type="inferred from homology"/>
<dbReference type="UniPathway" id="UPA00345"/>
<keyword evidence="5 7" id="KW-0251">Elongation factor</keyword>
<comment type="subcellular location">
    <subcellularLocation>
        <location evidence="1 7">Cytoplasm</location>
    </subcellularLocation>
</comment>
<dbReference type="InterPro" id="IPR014722">
    <property type="entry name" value="Rib_uL2_dom2"/>
</dbReference>
<dbReference type="GO" id="GO:0043043">
    <property type="term" value="P:peptide biosynthetic process"/>
    <property type="evidence" value="ECO:0007669"/>
    <property type="project" value="InterPro"/>
</dbReference>
<feature type="domain" description="Translation elongation factor P/YeiP central" evidence="11">
    <location>
        <begin position="67"/>
        <end position="121"/>
    </location>
</feature>
<keyword evidence="6 7" id="KW-0648">Protein biosynthesis</keyword>
<dbReference type="InterPro" id="IPR001059">
    <property type="entry name" value="Transl_elong_P/YeiP_cen"/>
</dbReference>
<dbReference type="CDD" id="cd05794">
    <property type="entry name" value="S1_EF-P_repeat_2"/>
    <property type="match status" value="1"/>
</dbReference>
<reference evidence="12 13" key="1">
    <citation type="journal article" date="2019" name="Nat. Microbiol.">
        <title>Mediterranean grassland soil C-N compound turnover is dependent on rainfall and depth, and is mediated by genomically divergent microorganisms.</title>
        <authorList>
            <person name="Diamond S."/>
            <person name="Andeer P.F."/>
            <person name="Li Z."/>
            <person name="Crits-Christoph A."/>
            <person name="Burstein D."/>
            <person name="Anantharaman K."/>
            <person name="Lane K.R."/>
            <person name="Thomas B.C."/>
            <person name="Pan C."/>
            <person name="Northen T.R."/>
            <person name="Banfield J.F."/>
        </authorList>
    </citation>
    <scope>NUCLEOTIDE SEQUENCE [LARGE SCALE GENOMIC DNA]</scope>
    <source>
        <strain evidence="12">WS_2</strain>
    </source>
</reference>
<evidence type="ECO:0000256" key="9">
    <source>
        <dbReference type="RuleBase" id="RU004389"/>
    </source>
</evidence>
<dbReference type="InterPro" id="IPR015365">
    <property type="entry name" value="Elong-fact-P_C"/>
</dbReference>
<dbReference type="SMART" id="SM00841">
    <property type="entry name" value="Elong-fact-P_C"/>
    <property type="match status" value="1"/>
</dbReference>
<evidence type="ECO:0000259" key="11">
    <source>
        <dbReference type="SMART" id="SM01185"/>
    </source>
</evidence>
<evidence type="ECO:0000259" key="10">
    <source>
        <dbReference type="SMART" id="SM00841"/>
    </source>
</evidence>
<dbReference type="CDD" id="cd04470">
    <property type="entry name" value="S1_EF-P_repeat_1"/>
    <property type="match status" value="1"/>
</dbReference>
<dbReference type="GO" id="GO:0005829">
    <property type="term" value="C:cytosol"/>
    <property type="evidence" value="ECO:0007669"/>
    <property type="project" value="UniProtKB-ARBA"/>
</dbReference>
<evidence type="ECO:0000256" key="5">
    <source>
        <dbReference type="ARBA" id="ARBA00022768"/>
    </source>
</evidence>
<evidence type="ECO:0000256" key="7">
    <source>
        <dbReference type="HAMAP-Rule" id="MF_00141"/>
    </source>
</evidence>
<dbReference type="FunFam" id="2.40.50.140:FF:000009">
    <property type="entry name" value="Elongation factor P"/>
    <property type="match status" value="1"/>
</dbReference>
<dbReference type="FunFam" id="2.30.30.30:FF:000003">
    <property type="entry name" value="Elongation factor P"/>
    <property type="match status" value="1"/>
</dbReference>
<evidence type="ECO:0000256" key="4">
    <source>
        <dbReference type="ARBA" id="ARBA00022490"/>
    </source>
</evidence>
<evidence type="ECO:0000256" key="6">
    <source>
        <dbReference type="ARBA" id="ARBA00022917"/>
    </source>
</evidence>
<keyword evidence="4 7" id="KW-0963">Cytoplasm</keyword>
<comment type="function">
    <text evidence="7">Involved in peptide bond synthesis. Stimulates efficient translation and peptide-bond synthesis on native or reconstituted 70S ribosomes in vitro. Probably functions indirectly by altering the affinity of the ribosome for aminoacyl-tRNA, thus increasing their reactivity as acceptors for peptidyl transferase.</text>
</comment>
<dbReference type="SUPFAM" id="SSF50104">
    <property type="entry name" value="Translation proteins SH3-like domain"/>
    <property type="match status" value="1"/>
</dbReference>
<evidence type="ECO:0000256" key="8">
    <source>
        <dbReference type="NCBIfam" id="TIGR00038"/>
    </source>
</evidence>
<dbReference type="Proteomes" id="UP000317716">
    <property type="component" value="Unassembled WGS sequence"/>
</dbReference>
<dbReference type="FunFam" id="2.40.50.140:FF:000004">
    <property type="entry name" value="Elongation factor P"/>
    <property type="match status" value="1"/>
</dbReference>
<dbReference type="Pfam" id="PF08207">
    <property type="entry name" value="EFP_N"/>
    <property type="match status" value="1"/>
</dbReference>
<dbReference type="PIRSF" id="PIRSF005901">
    <property type="entry name" value="EF-P"/>
    <property type="match status" value="1"/>
</dbReference>
<evidence type="ECO:0000256" key="2">
    <source>
        <dbReference type="ARBA" id="ARBA00004815"/>
    </source>
</evidence>
<dbReference type="Gene3D" id="2.40.50.140">
    <property type="entry name" value="Nucleic acid-binding proteins"/>
    <property type="match status" value="2"/>
</dbReference>
<dbReference type="InterPro" id="IPR012340">
    <property type="entry name" value="NA-bd_OB-fold"/>
</dbReference>
<comment type="pathway">
    <text evidence="2 7">Protein biosynthesis; polypeptide chain elongation.</text>
</comment>
<evidence type="ECO:0000256" key="1">
    <source>
        <dbReference type="ARBA" id="ARBA00004496"/>
    </source>
</evidence>
<dbReference type="HAMAP" id="MF_00141">
    <property type="entry name" value="EF_P"/>
    <property type="match status" value="1"/>
</dbReference>
<dbReference type="EMBL" id="VBOS01000205">
    <property type="protein sequence ID" value="TMQ55619.1"/>
    <property type="molecule type" value="Genomic_DNA"/>
</dbReference>
<dbReference type="PANTHER" id="PTHR30053:SF14">
    <property type="entry name" value="TRANSLATION ELONGATION FACTOR KOW-LIKE DOMAIN-CONTAINING PROTEIN"/>
    <property type="match status" value="1"/>
</dbReference>
<accession>A0A538SW51</accession>
<dbReference type="NCBIfam" id="NF001810">
    <property type="entry name" value="PRK00529.1"/>
    <property type="match status" value="1"/>
</dbReference>
<dbReference type="Gene3D" id="2.30.30.30">
    <property type="match status" value="1"/>
</dbReference>
<feature type="domain" description="Elongation factor P C-terminal" evidence="10">
    <location>
        <begin position="129"/>
        <end position="184"/>
    </location>
</feature>
<dbReference type="InterPro" id="IPR020599">
    <property type="entry name" value="Transl_elong_fac_P/YeiP"/>
</dbReference>
<sequence>MIAATQLKVGMVIMHNGRPHRVTNVLHVTPGNWRGMVQTRLVNIETGSNTEHRFRSEDKVERAHLEQHSLQYSYRAGDDYHFMNTENYEMVSLHSDVLGDTVGYLTEGMVMEALYYQSRVVGIEVPIFVELEVKETTPNIKGAAVQNTSKPAILETGLEIKVPPYIEQGNRVKIDTRTGEFVERV</sequence>